<dbReference type="EMBL" id="LAZR01044050">
    <property type="protein sequence ID" value="KKL05589.1"/>
    <property type="molecule type" value="Genomic_DNA"/>
</dbReference>
<proteinExistence type="predicted"/>
<dbReference type="AlphaFoldDB" id="A0A0F9A7P5"/>
<reference evidence="1" key="1">
    <citation type="journal article" date="2015" name="Nature">
        <title>Complex archaea that bridge the gap between prokaryotes and eukaryotes.</title>
        <authorList>
            <person name="Spang A."/>
            <person name="Saw J.H."/>
            <person name="Jorgensen S.L."/>
            <person name="Zaremba-Niedzwiedzka K."/>
            <person name="Martijn J."/>
            <person name="Lind A.E."/>
            <person name="van Eijk R."/>
            <person name="Schleper C."/>
            <person name="Guy L."/>
            <person name="Ettema T.J."/>
        </authorList>
    </citation>
    <scope>NUCLEOTIDE SEQUENCE</scope>
</reference>
<organism evidence="1">
    <name type="scientific">marine sediment metagenome</name>
    <dbReference type="NCBI Taxonomy" id="412755"/>
    <lineage>
        <taxon>unclassified sequences</taxon>
        <taxon>metagenomes</taxon>
        <taxon>ecological metagenomes</taxon>
    </lineage>
</organism>
<gene>
    <name evidence="1" type="ORF">LCGC14_2604510</name>
</gene>
<comment type="caution">
    <text evidence="1">The sequence shown here is derived from an EMBL/GenBank/DDBJ whole genome shotgun (WGS) entry which is preliminary data.</text>
</comment>
<protein>
    <recommendedName>
        <fullName evidence="2">PH domain-containing protein</fullName>
    </recommendedName>
</protein>
<evidence type="ECO:0008006" key="2">
    <source>
        <dbReference type="Google" id="ProtNLM"/>
    </source>
</evidence>
<evidence type="ECO:0000313" key="1">
    <source>
        <dbReference type="EMBL" id="KKL05589.1"/>
    </source>
</evidence>
<sequence>MAFEEERERWLGMMEGRNREIDALHRDIEGYYNEYAASITDKNKEIDRLRKMLGMSPLYKQKPAKVLKLIQGGKS</sequence>
<accession>A0A0F9A7P5</accession>
<name>A0A0F9A7P5_9ZZZZ</name>